<feature type="non-terminal residue" evidence="2">
    <location>
        <position position="122"/>
    </location>
</feature>
<name>A0A847R5C5_9GAMM</name>
<proteinExistence type="predicted"/>
<dbReference type="Proteomes" id="UP000586067">
    <property type="component" value="Unassembled WGS sequence"/>
</dbReference>
<keyword evidence="3" id="KW-1185">Reference proteome</keyword>
<dbReference type="Pfam" id="PF13808">
    <property type="entry name" value="DDE_Tnp_1_assoc"/>
    <property type="match status" value="1"/>
</dbReference>
<organism evidence="2 3">
    <name type="scientific">Marinomonas profundi</name>
    <dbReference type="NCBI Taxonomy" id="2726122"/>
    <lineage>
        <taxon>Bacteria</taxon>
        <taxon>Pseudomonadati</taxon>
        <taxon>Pseudomonadota</taxon>
        <taxon>Gammaproteobacteria</taxon>
        <taxon>Oceanospirillales</taxon>
        <taxon>Oceanospirillaceae</taxon>
        <taxon>Marinomonas</taxon>
    </lineage>
</organism>
<feature type="domain" description="H repeat-associated protein N-terminal" evidence="1">
    <location>
        <begin position="5"/>
        <end position="90"/>
    </location>
</feature>
<dbReference type="EMBL" id="JABAEK010000060">
    <property type="protein sequence ID" value="NLQ19221.1"/>
    <property type="molecule type" value="Genomic_DNA"/>
</dbReference>
<accession>A0A847R5C5</accession>
<dbReference type="InterPro" id="IPR032806">
    <property type="entry name" value="YbfD_N"/>
</dbReference>
<dbReference type="NCBIfam" id="NF033564">
    <property type="entry name" value="transpos_ISAs1"/>
    <property type="match status" value="1"/>
</dbReference>
<dbReference type="InterPro" id="IPR051698">
    <property type="entry name" value="Transposase_11-like"/>
</dbReference>
<sequence>MISKAFDSLTDPRVNRTKLHPLINILTISICAIIAGCDDFQSISEYGKSKKSWFETFLDLQHGIPSRDTFNDVLNRLNPREFAKAFTQWVCSLGDLKDDIIALDGKVMRGTLDKANGNPAIH</sequence>
<dbReference type="AlphaFoldDB" id="A0A847R5C5"/>
<evidence type="ECO:0000313" key="3">
    <source>
        <dbReference type="Proteomes" id="UP000586067"/>
    </source>
</evidence>
<dbReference type="PANTHER" id="PTHR30298">
    <property type="entry name" value="H REPEAT-ASSOCIATED PREDICTED TRANSPOSASE"/>
    <property type="match status" value="1"/>
</dbReference>
<comment type="caution">
    <text evidence="2">The sequence shown here is derived from an EMBL/GenBank/DDBJ whole genome shotgun (WGS) entry which is preliminary data.</text>
</comment>
<evidence type="ECO:0000313" key="2">
    <source>
        <dbReference type="EMBL" id="NLQ19221.1"/>
    </source>
</evidence>
<protein>
    <submittedName>
        <fullName evidence="2">ISAs1 family transposase</fullName>
    </submittedName>
</protein>
<dbReference type="InterPro" id="IPR047647">
    <property type="entry name" value="ISAs1_transpos"/>
</dbReference>
<gene>
    <name evidence="2" type="ORF">HGG82_16690</name>
</gene>
<dbReference type="RefSeq" id="WP_168827695.1">
    <property type="nucleotide sequence ID" value="NZ_JABAEK010000060.1"/>
</dbReference>
<dbReference type="PANTHER" id="PTHR30298:SF0">
    <property type="entry name" value="PROTEIN YBFL-RELATED"/>
    <property type="match status" value="1"/>
</dbReference>
<evidence type="ECO:0000259" key="1">
    <source>
        <dbReference type="Pfam" id="PF13808"/>
    </source>
</evidence>
<reference evidence="2 3" key="1">
    <citation type="submission" date="2020-04" db="EMBL/GenBank/DDBJ databases">
        <title>Marinomonas sp. M1K-6 isolated from the deep seawater of the Mariana Trench.</title>
        <authorList>
            <person name="Li Y."/>
        </authorList>
    </citation>
    <scope>NUCLEOTIDE SEQUENCE [LARGE SCALE GENOMIC DNA]</scope>
    <source>
        <strain evidence="2 3">M1K-6</strain>
    </source>
</reference>